<geneLocation type="plasmid" evidence="3">
    <name>unnamed</name>
</geneLocation>
<comment type="caution">
    <text evidence="3">The sequence shown here is derived from an EMBL/GenBank/DDBJ whole genome shotgun (WGS) entry which is preliminary data.</text>
</comment>
<dbReference type="RefSeq" id="WP_245135648.1">
    <property type="nucleotide sequence ID" value="NZ_JALAYX010000002.1"/>
</dbReference>
<evidence type="ECO:0000256" key="1">
    <source>
        <dbReference type="SAM" id="MobiDB-lite"/>
    </source>
</evidence>
<protein>
    <submittedName>
        <fullName evidence="3">YHYH protein</fullName>
    </submittedName>
</protein>
<keyword evidence="3" id="KW-0614">Plasmid</keyword>
<dbReference type="InterPro" id="IPR025924">
    <property type="entry name" value="YHYH_dom"/>
</dbReference>
<evidence type="ECO:0000313" key="3">
    <source>
        <dbReference type="EMBL" id="MCJ8237897.1"/>
    </source>
</evidence>
<feature type="region of interest" description="Disordered" evidence="1">
    <location>
        <begin position="248"/>
        <end position="285"/>
    </location>
</feature>
<reference evidence="3 4" key="1">
    <citation type="submission" date="2022-03" db="EMBL/GenBank/DDBJ databases">
        <title>Rhizobium SSM4.3 sp. nov., isolated from Sediment (Gouqi Island).</title>
        <authorList>
            <person name="Chen G."/>
        </authorList>
    </citation>
    <scope>NUCLEOTIDE SEQUENCE [LARGE SCALE GENOMIC DNA]</scope>
    <source>
        <strain evidence="3 4">SSM4.3</strain>
        <plasmid evidence="3">unnamed</plasmid>
    </source>
</reference>
<dbReference type="Pfam" id="PF14240">
    <property type="entry name" value="YHYH"/>
    <property type="match status" value="1"/>
</dbReference>
<keyword evidence="4" id="KW-1185">Reference proteome</keyword>
<name>A0ABT0CXJ7_9HYPH</name>
<accession>A0ABT0CXJ7</accession>
<organism evidence="3 4">
    <name type="scientific">Peteryoungia algae</name>
    <dbReference type="NCBI Taxonomy" id="2919917"/>
    <lineage>
        <taxon>Bacteria</taxon>
        <taxon>Pseudomonadati</taxon>
        <taxon>Pseudomonadota</taxon>
        <taxon>Alphaproteobacteria</taxon>
        <taxon>Hyphomicrobiales</taxon>
        <taxon>Rhizobiaceae</taxon>
        <taxon>Peteryoungia</taxon>
    </lineage>
</organism>
<evidence type="ECO:0000313" key="4">
    <source>
        <dbReference type="Proteomes" id="UP001522662"/>
    </source>
</evidence>
<dbReference type="Proteomes" id="UP001522662">
    <property type="component" value="Unassembled WGS sequence"/>
</dbReference>
<evidence type="ECO:0000259" key="2">
    <source>
        <dbReference type="Pfam" id="PF14240"/>
    </source>
</evidence>
<gene>
    <name evidence="3" type="ORF">MKJ03_06140</name>
</gene>
<feature type="domain" description="YHYH" evidence="2">
    <location>
        <begin position="89"/>
        <end position="192"/>
    </location>
</feature>
<proteinExistence type="predicted"/>
<dbReference type="EMBL" id="JALAYX010000002">
    <property type="protein sequence ID" value="MCJ8237897.1"/>
    <property type="molecule type" value="Genomic_DNA"/>
</dbReference>
<sequence>MGYLPDGLEIGPFCPATVNDAGGLWEWTGENAGLYRIDGNFLRMLDGLGYRFFDDEGNVYSVDNATERPTVDHACINVSLDESVEITMLLPVQPVMADTPTALGVVSKVGVALDGVPIFSDAPPIQVTGHMPALDTCGGHVDPGGWYHWHGTSTDVATVFKEENISADCALKQDASAQFGYAFDGFPMYGSLEADGSTPVGLDACGGHVGTTTNGKTYHYHSSKDFPNLPACLVGVVAENNFTTTATAGIGAQRAGEDRRNEPPRPNGGPGGMPPGFEDAAKTLGVTPEALLHAMNEAGGPRADLAAAAAALGIDEATLRNALPRPPRP</sequence>